<evidence type="ECO:0000256" key="1">
    <source>
        <dbReference type="HAMAP-Rule" id="MF_01917"/>
    </source>
</evidence>
<keyword evidence="1" id="KW-0472">Membrane</keyword>
<comment type="subcellular location">
    <subcellularLocation>
        <location evidence="1">Cell membrane</location>
        <topology evidence="1">Peripheral membrane protein</topology>
    </subcellularLocation>
</comment>
<feature type="active site" evidence="1">
    <location>
        <position position="127"/>
    </location>
</feature>
<dbReference type="HAMAP" id="MF_01917">
    <property type="entry name" value="Cardiolipin_synth_ClsB"/>
    <property type="match status" value="1"/>
</dbReference>
<gene>
    <name evidence="1 3" type="primary">clsB</name>
    <name evidence="3" type="ORF">ABDJ40_05215</name>
</gene>
<dbReference type="SUPFAM" id="SSF56024">
    <property type="entry name" value="Phospholipase D/nuclease"/>
    <property type="match status" value="2"/>
</dbReference>
<evidence type="ECO:0000259" key="2">
    <source>
        <dbReference type="PROSITE" id="PS50035"/>
    </source>
</evidence>
<feature type="active site" evidence="1">
    <location>
        <position position="134"/>
    </location>
</feature>
<dbReference type="InterPro" id="IPR030872">
    <property type="entry name" value="Cardiolipin_synth_ClsB"/>
</dbReference>
<dbReference type="EC" id="2.7.8.-" evidence="1"/>
<dbReference type="InterPro" id="IPR025202">
    <property type="entry name" value="PLD-like_dom"/>
</dbReference>
<keyword evidence="1" id="KW-1208">Phospholipid metabolism</keyword>
<dbReference type="PROSITE" id="PS50035">
    <property type="entry name" value="PLD"/>
    <property type="match status" value="2"/>
</dbReference>
<keyword evidence="1 3" id="KW-0808">Transferase</keyword>
<comment type="function">
    <text evidence="1">Catalyzes the phosphatidyl group transfer from one phosphatidylglycerol molecule to another to form cardiolipin (CL) (diphosphatidylglycerol) and glycerol.</text>
</comment>
<keyword evidence="1" id="KW-0594">Phospholipid biosynthesis</keyword>
<feature type="active site" evidence="1">
    <location>
        <position position="339"/>
    </location>
</feature>
<comment type="catalytic activity">
    <reaction evidence="1">
        <text>2 a 1,2-diacyl-sn-glycero-3-phospho-(1'-sn-glycerol) = a cardiolipin + glycerol</text>
        <dbReference type="Rhea" id="RHEA:31451"/>
        <dbReference type="ChEBI" id="CHEBI:17754"/>
        <dbReference type="ChEBI" id="CHEBI:62237"/>
        <dbReference type="ChEBI" id="CHEBI:64716"/>
    </reaction>
</comment>
<dbReference type="Pfam" id="PF13091">
    <property type="entry name" value="PLDc_2"/>
    <property type="match status" value="2"/>
</dbReference>
<dbReference type="InterPro" id="IPR001736">
    <property type="entry name" value="PLipase_D/transphosphatidylase"/>
</dbReference>
<evidence type="ECO:0000313" key="3">
    <source>
        <dbReference type="EMBL" id="MEO3712167.1"/>
    </source>
</evidence>
<dbReference type="SMART" id="SM00155">
    <property type="entry name" value="PLDc"/>
    <property type="match status" value="2"/>
</dbReference>
<organism evidence="3 4">
    <name type="scientific">Roseateles flavus</name>
    <dbReference type="NCBI Taxonomy" id="3149041"/>
    <lineage>
        <taxon>Bacteria</taxon>
        <taxon>Pseudomonadati</taxon>
        <taxon>Pseudomonadota</taxon>
        <taxon>Betaproteobacteria</taxon>
        <taxon>Burkholderiales</taxon>
        <taxon>Sphaerotilaceae</taxon>
        <taxon>Roseateles</taxon>
    </lineage>
</organism>
<dbReference type="GO" id="GO:0016740">
    <property type="term" value="F:transferase activity"/>
    <property type="evidence" value="ECO:0007669"/>
    <property type="project" value="UniProtKB-KW"/>
</dbReference>
<dbReference type="NCBIfam" id="NF008427">
    <property type="entry name" value="PRK11263.1"/>
    <property type="match status" value="1"/>
</dbReference>
<feature type="active site" evidence="1">
    <location>
        <position position="129"/>
    </location>
</feature>
<feature type="active site" evidence="1">
    <location>
        <position position="334"/>
    </location>
</feature>
<name>A0ABV0GAW7_9BURK</name>
<sequence length="424" mass="46730">MADLGHQLSWHAVSRPQFSGGNEVRLLRGGDELFPAQEAAIAQARHEVWLATYIFHHDEAGASLVAALRAAAARGVRVRVVVDGFGSKASLVWLSEQLAGSGVALAIFRPMDRWWRWLQPGQLRRLHQKLCVVDGEQAFVGGINIIGDRVDLNHGQLDAPRLDFALGLRGPVVEPVQQAARAVWTRAWLGRDFGEELLALVRSPEPLQRMRRLFRRLRMPGRDDIDTGHAMPPVCAAFVLRDNLRQRRTIERAYIEAIRGAQQTVDLVTPYFYPGRAFRRALLGAARRGVRVRLLLQGKVDYRIAAMAAHALYAELLSRGIGIYEYTQAFLHAKVAVVDGRWATVGSSNIDPLSLLLNLESNVVVEDEAVAGEVAAAFETALTGSVCIADERAVGTGLRAVLRRGLVAWAAYVYLRVAGATGRY</sequence>
<keyword evidence="1" id="KW-0444">Lipid biosynthesis</keyword>
<dbReference type="EMBL" id="JBDPZC010000001">
    <property type="protein sequence ID" value="MEO3712167.1"/>
    <property type="molecule type" value="Genomic_DNA"/>
</dbReference>
<keyword evidence="4" id="KW-1185">Reference proteome</keyword>
<feature type="active site" evidence="1">
    <location>
        <position position="332"/>
    </location>
</feature>
<evidence type="ECO:0000313" key="4">
    <source>
        <dbReference type="Proteomes" id="UP001462640"/>
    </source>
</evidence>
<comment type="caution">
    <text evidence="3">The sequence shown here is derived from an EMBL/GenBank/DDBJ whole genome shotgun (WGS) entry which is preliminary data.</text>
</comment>
<keyword evidence="1" id="KW-1003">Cell membrane</keyword>
<dbReference type="RefSeq" id="WP_347606959.1">
    <property type="nucleotide sequence ID" value="NZ_JBDPZC010000001.1"/>
</dbReference>
<comment type="similarity">
    <text evidence="1">Belongs to the phospholipase D family. Cardiolipin synthase subfamily. ClsB sub-subfamily.</text>
</comment>
<protein>
    <recommendedName>
        <fullName evidence="1">Cardiolipin synthase B</fullName>
        <shortName evidence="1">CL synthase</shortName>
        <ecNumber evidence="1">2.7.8.-</ecNumber>
    </recommendedName>
</protein>
<dbReference type="PANTHER" id="PTHR21248">
    <property type="entry name" value="CARDIOLIPIN SYNTHASE"/>
    <property type="match status" value="1"/>
</dbReference>
<dbReference type="Gene3D" id="3.30.870.10">
    <property type="entry name" value="Endonuclease Chain A"/>
    <property type="match status" value="2"/>
</dbReference>
<feature type="domain" description="PLD phosphodiesterase" evidence="2">
    <location>
        <begin position="327"/>
        <end position="354"/>
    </location>
</feature>
<keyword evidence="1" id="KW-0443">Lipid metabolism</keyword>
<dbReference type="PANTHER" id="PTHR21248:SF22">
    <property type="entry name" value="PHOSPHOLIPASE D"/>
    <property type="match status" value="1"/>
</dbReference>
<reference evidence="3 4" key="1">
    <citation type="submission" date="2024-05" db="EMBL/GenBank/DDBJ databases">
        <title>Roseateles sp. 2.12 16S ribosomal RNA gene Genome sequencing and assembly.</title>
        <authorList>
            <person name="Woo H."/>
        </authorList>
    </citation>
    <scope>NUCLEOTIDE SEQUENCE [LARGE SCALE GENOMIC DNA]</scope>
    <source>
        <strain evidence="3 4">2.12</strain>
    </source>
</reference>
<feature type="domain" description="PLD phosphodiesterase" evidence="2">
    <location>
        <begin position="122"/>
        <end position="149"/>
    </location>
</feature>
<dbReference type="Proteomes" id="UP001462640">
    <property type="component" value="Unassembled WGS sequence"/>
</dbReference>
<proteinExistence type="inferred from homology"/>
<accession>A0ABV0GAW7</accession>